<accession>A0AAD9ID37</accession>
<dbReference type="GO" id="GO:0004672">
    <property type="term" value="F:protein kinase activity"/>
    <property type="evidence" value="ECO:0007669"/>
    <property type="project" value="InterPro"/>
</dbReference>
<evidence type="ECO:0000313" key="3">
    <source>
        <dbReference type="Proteomes" id="UP001217918"/>
    </source>
</evidence>
<comment type="caution">
    <text evidence="2">The sequence shown here is derived from an EMBL/GenBank/DDBJ whole genome shotgun (WGS) entry which is preliminary data.</text>
</comment>
<dbReference type="PROSITE" id="PS50011">
    <property type="entry name" value="PROTEIN_KINASE_DOM"/>
    <property type="match status" value="1"/>
</dbReference>
<reference evidence="2" key="1">
    <citation type="journal article" date="2023" name="Mol. Plant Microbe Interact.">
        <title>Elucidating the Obligate Nature and Biological Capacity of an Invasive Fungal Corn Pathogen.</title>
        <authorList>
            <person name="MacCready J.S."/>
            <person name="Roggenkamp E.M."/>
            <person name="Gdanetz K."/>
            <person name="Chilvers M.I."/>
        </authorList>
    </citation>
    <scope>NUCLEOTIDE SEQUENCE</scope>
    <source>
        <strain evidence="2">PM02</strain>
    </source>
</reference>
<sequence length="629" mass="68756">MTNQDYRNASEFFRLYRLGLQDHYVPDSPAVNAIGIPPRRGAHDMYTDLQPARYVRHGHPRFHPLRAAHWNRRWTAETMQWTLDARDQRLSIRTRTQDTARALTFAPAAAAPLPVQGGLRFTRLLGYGGNGLVALFETAARPGPRNPALRRRADSAGPLGFQRFVVKYAPAPEDPALAPPVDLFDDEKVILDRLAGAEHVTQMLPVPGVHPPGHAHAGQPIPTPRELVIMEFCDRGALDDALIKMGQAVALAPGAPAQGHMPQGPAHQNQVLWRLFNCLFRMAMALDHPPVSQPGYAAGTMYTESAPAANAVQRNYIHFDLDPRNVLVGGSEVASVHRVIPIIKLADFGLAEEFGPENLVNFVDQVATRQRGKELVGGWFTPEQFTEEWDYWRVPGRSPPAAVARKRTRLNLPGGTPSQLALVAGQYSWKTNMWGLAQMMLSIMTKCEPTRAPWPNPMAQIAPDAPATTTTAAVAGRRAWSLGAHLVDPTLVGAQGWQDPGGRLHGIDADLRWLVARCLFAHPADRPTAAVIQAACEAKVAAAWPGETDATMRAWRTAIWGSPRRPGPGFVSEAAMRTFLNGGRFGTYLLRNDVAAFAAPSTRLDEDAVDPLAFPSFLLPPPVLSWSAG</sequence>
<dbReference type="PANTHER" id="PTHR44305">
    <property type="entry name" value="SI:DKEY-192D15.2-RELATED"/>
    <property type="match status" value="1"/>
</dbReference>
<dbReference type="SUPFAM" id="SSF56112">
    <property type="entry name" value="Protein kinase-like (PK-like)"/>
    <property type="match status" value="1"/>
</dbReference>
<name>A0AAD9ID37_9PEZI</name>
<evidence type="ECO:0000313" key="2">
    <source>
        <dbReference type="EMBL" id="KAK2074855.1"/>
    </source>
</evidence>
<dbReference type="AlphaFoldDB" id="A0AAD9ID37"/>
<dbReference type="Proteomes" id="UP001217918">
    <property type="component" value="Unassembled WGS sequence"/>
</dbReference>
<feature type="domain" description="Protein kinase" evidence="1">
    <location>
        <begin position="119"/>
        <end position="540"/>
    </location>
</feature>
<dbReference type="InterPro" id="IPR000719">
    <property type="entry name" value="Prot_kinase_dom"/>
</dbReference>
<dbReference type="InterPro" id="IPR053083">
    <property type="entry name" value="TF_kinase-domain_protein"/>
</dbReference>
<keyword evidence="3" id="KW-1185">Reference proteome</keyword>
<gene>
    <name evidence="2" type="ORF">P8C59_009029</name>
</gene>
<protein>
    <recommendedName>
        <fullName evidence="1">Protein kinase domain-containing protein</fullName>
    </recommendedName>
</protein>
<evidence type="ECO:0000259" key="1">
    <source>
        <dbReference type="PROSITE" id="PS50011"/>
    </source>
</evidence>
<dbReference type="InterPro" id="IPR011009">
    <property type="entry name" value="Kinase-like_dom_sf"/>
</dbReference>
<organism evidence="2 3">
    <name type="scientific">Phyllachora maydis</name>
    <dbReference type="NCBI Taxonomy" id="1825666"/>
    <lineage>
        <taxon>Eukaryota</taxon>
        <taxon>Fungi</taxon>
        <taxon>Dikarya</taxon>
        <taxon>Ascomycota</taxon>
        <taxon>Pezizomycotina</taxon>
        <taxon>Sordariomycetes</taxon>
        <taxon>Sordariomycetidae</taxon>
        <taxon>Phyllachorales</taxon>
        <taxon>Phyllachoraceae</taxon>
        <taxon>Phyllachora</taxon>
    </lineage>
</organism>
<dbReference type="GO" id="GO:0005524">
    <property type="term" value="F:ATP binding"/>
    <property type="evidence" value="ECO:0007669"/>
    <property type="project" value="InterPro"/>
</dbReference>
<dbReference type="EMBL" id="JAQQPM010000008">
    <property type="protein sequence ID" value="KAK2074855.1"/>
    <property type="molecule type" value="Genomic_DNA"/>
</dbReference>
<proteinExistence type="predicted"/>
<dbReference type="Gene3D" id="1.10.510.10">
    <property type="entry name" value="Transferase(Phosphotransferase) domain 1"/>
    <property type="match status" value="1"/>
</dbReference>